<dbReference type="EMBL" id="BPLR01005618">
    <property type="protein sequence ID" value="GIY03737.1"/>
    <property type="molecule type" value="Genomic_DNA"/>
</dbReference>
<comment type="caution">
    <text evidence="1">The sequence shown here is derived from an EMBL/GenBank/DDBJ whole genome shotgun (WGS) entry which is preliminary data.</text>
</comment>
<gene>
    <name evidence="1" type="ORF">CEXT_760461</name>
</gene>
<sequence length="71" mass="8057">MISSCYLSHSGREKARRHQKLDIGEKRSLVLLDSRKSLSGPPQNMAFLINKDRLAKHVAFIQTSLYSVTEV</sequence>
<organism evidence="1 2">
    <name type="scientific">Caerostris extrusa</name>
    <name type="common">Bark spider</name>
    <name type="synonym">Caerostris bankana</name>
    <dbReference type="NCBI Taxonomy" id="172846"/>
    <lineage>
        <taxon>Eukaryota</taxon>
        <taxon>Metazoa</taxon>
        <taxon>Ecdysozoa</taxon>
        <taxon>Arthropoda</taxon>
        <taxon>Chelicerata</taxon>
        <taxon>Arachnida</taxon>
        <taxon>Araneae</taxon>
        <taxon>Araneomorphae</taxon>
        <taxon>Entelegynae</taxon>
        <taxon>Araneoidea</taxon>
        <taxon>Araneidae</taxon>
        <taxon>Caerostris</taxon>
    </lineage>
</organism>
<reference evidence="1 2" key="1">
    <citation type="submission" date="2021-06" db="EMBL/GenBank/DDBJ databases">
        <title>Caerostris extrusa draft genome.</title>
        <authorList>
            <person name="Kono N."/>
            <person name="Arakawa K."/>
        </authorList>
    </citation>
    <scope>NUCLEOTIDE SEQUENCE [LARGE SCALE GENOMIC DNA]</scope>
</reference>
<dbReference type="AlphaFoldDB" id="A0AAV4Q6B6"/>
<protein>
    <submittedName>
        <fullName evidence="1">Uncharacterized protein</fullName>
    </submittedName>
</protein>
<accession>A0AAV4Q6B6</accession>
<name>A0AAV4Q6B6_CAEEX</name>
<dbReference type="Proteomes" id="UP001054945">
    <property type="component" value="Unassembled WGS sequence"/>
</dbReference>
<evidence type="ECO:0000313" key="2">
    <source>
        <dbReference type="Proteomes" id="UP001054945"/>
    </source>
</evidence>
<keyword evidence="2" id="KW-1185">Reference proteome</keyword>
<proteinExistence type="predicted"/>
<evidence type="ECO:0000313" key="1">
    <source>
        <dbReference type="EMBL" id="GIY03737.1"/>
    </source>
</evidence>